<accession>A0A832WSI0</accession>
<dbReference type="Proteomes" id="UP000646844">
    <property type="component" value="Unassembled WGS sequence"/>
</dbReference>
<dbReference type="RefSeq" id="WP_052846640.1">
    <property type="nucleotide sequence ID" value="NZ_BAABQO010000013.1"/>
</dbReference>
<sequence>MKKDVWREINKSYYGKEEESHYLIKEKIILFFFIYFLRNQIHKNLSRNTLNLSKDIYFMQSSGYWKISSFRIAYKMISNVY</sequence>
<name>A0A832WSI0_9CREN</name>
<dbReference type="GeneID" id="25400349"/>
<organism evidence="1 2">
    <name type="scientific">Sulfurisphaera tokodaii</name>
    <dbReference type="NCBI Taxonomy" id="111955"/>
    <lineage>
        <taxon>Archaea</taxon>
        <taxon>Thermoproteota</taxon>
        <taxon>Thermoprotei</taxon>
        <taxon>Sulfolobales</taxon>
        <taxon>Sulfolobaceae</taxon>
        <taxon>Sulfurisphaera</taxon>
    </lineage>
</organism>
<reference evidence="1" key="1">
    <citation type="journal article" date="2020" name="bioRxiv">
        <title>A rank-normalized archaeal taxonomy based on genome phylogeny resolves widespread incomplete and uneven classifications.</title>
        <authorList>
            <person name="Rinke C."/>
            <person name="Chuvochina M."/>
            <person name="Mussig A.J."/>
            <person name="Chaumeil P.-A."/>
            <person name="Waite D.W."/>
            <person name="Whitman W.B."/>
            <person name="Parks D.H."/>
            <person name="Hugenholtz P."/>
        </authorList>
    </citation>
    <scope>NUCLEOTIDE SEQUENCE</scope>
    <source>
        <strain evidence="1">UBA8838</strain>
    </source>
</reference>
<protein>
    <submittedName>
        <fullName evidence="1">Uncharacterized protein</fullName>
    </submittedName>
</protein>
<gene>
    <name evidence="1" type="ORF">HA332_02925</name>
</gene>
<evidence type="ECO:0000313" key="1">
    <source>
        <dbReference type="EMBL" id="HII73354.1"/>
    </source>
</evidence>
<dbReference type="EMBL" id="DUJO01000013">
    <property type="protein sequence ID" value="HII73354.1"/>
    <property type="molecule type" value="Genomic_DNA"/>
</dbReference>
<dbReference type="AlphaFoldDB" id="A0A832WSI0"/>
<comment type="caution">
    <text evidence="1">The sequence shown here is derived from an EMBL/GenBank/DDBJ whole genome shotgun (WGS) entry which is preliminary data.</text>
</comment>
<proteinExistence type="predicted"/>
<evidence type="ECO:0000313" key="2">
    <source>
        <dbReference type="Proteomes" id="UP000646844"/>
    </source>
</evidence>